<dbReference type="Pfam" id="PF07696">
    <property type="entry name" value="7TMR-DISMED2"/>
    <property type="match status" value="1"/>
</dbReference>
<dbReference type="Pfam" id="PF00990">
    <property type="entry name" value="GGDEF"/>
    <property type="match status" value="1"/>
</dbReference>
<feature type="transmembrane region" description="Helical" evidence="4">
    <location>
        <begin position="130"/>
        <end position="150"/>
    </location>
</feature>
<dbReference type="AlphaFoldDB" id="A0A7W8HJC7"/>
<organism evidence="6 7">
    <name type="scientific">Quisquiliibacterium transsilvanicum</name>
    <dbReference type="NCBI Taxonomy" id="1549638"/>
    <lineage>
        <taxon>Bacteria</taxon>
        <taxon>Pseudomonadati</taxon>
        <taxon>Pseudomonadota</taxon>
        <taxon>Betaproteobacteria</taxon>
        <taxon>Burkholderiales</taxon>
        <taxon>Burkholderiaceae</taxon>
        <taxon>Quisquiliibacterium</taxon>
    </lineage>
</organism>
<sequence length="538" mass="56625">MAVQGEAFAPSDGNRLNFGLVKGAVWLRFVVEAGSGCHEPVFLKLGNPFGNRVSVFRRVQGEGWTLEASPLDPVTGAGQLQIRQAMVPVNPLPDHAAEYLIRVAGPGPVLAAPTIVSGRGLADEVGDRTLLGGLLAGGIVSLVAYCAVLARLTRLRGLWAYSASALALALFYGIASGVFDRALLWLLPAGQDPFGAVQRVSGFAVAIAALFHWFFVRGLLAADAASWRKPWHAALLFGWLALAISLPFAATQAIALLSVAVTIAALVAVAAEIAAALRRAHPLARATAVAFGSLAVAATGFVAMYLGLLPWWPALIHATALGVWAEAILLSVAVGSQVRDLRGERQRLAERTQELSRLSQRDALTGLGNRRAYDRTVPETLDRCRRAGAAVSLLVVDIDHFKEVNDRHGHGFGDQVIQALSATVTCSIRTSDFAFRYGGEEFVLLLPGLAMARALEVAERVRSGMRDSRRAAPDGSQPVVSVSVGVAQMQPGDTAETLFARADAALYRAKAAGRDRVELETGGAGGAGAGPSGARFPA</sequence>
<dbReference type="GO" id="GO:0043709">
    <property type="term" value="P:cell adhesion involved in single-species biofilm formation"/>
    <property type="evidence" value="ECO:0007669"/>
    <property type="project" value="TreeGrafter"/>
</dbReference>
<dbReference type="InterPro" id="IPR043128">
    <property type="entry name" value="Rev_trsase/Diguanyl_cyclase"/>
</dbReference>
<dbReference type="GO" id="GO:0052621">
    <property type="term" value="F:diguanylate cyclase activity"/>
    <property type="evidence" value="ECO:0007669"/>
    <property type="project" value="UniProtKB-EC"/>
</dbReference>
<keyword evidence="4" id="KW-0472">Membrane</keyword>
<dbReference type="PANTHER" id="PTHR45138">
    <property type="entry name" value="REGULATORY COMPONENTS OF SENSORY TRANSDUCTION SYSTEM"/>
    <property type="match status" value="1"/>
</dbReference>
<dbReference type="Proteomes" id="UP000532440">
    <property type="component" value="Unassembled WGS sequence"/>
</dbReference>
<keyword evidence="7" id="KW-1185">Reference proteome</keyword>
<evidence type="ECO:0000256" key="1">
    <source>
        <dbReference type="ARBA" id="ARBA00012528"/>
    </source>
</evidence>
<name>A0A7W8HJC7_9BURK</name>
<dbReference type="PANTHER" id="PTHR45138:SF9">
    <property type="entry name" value="DIGUANYLATE CYCLASE DGCM-RELATED"/>
    <property type="match status" value="1"/>
</dbReference>
<dbReference type="NCBIfam" id="TIGR00254">
    <property type="entry name" value="GGDEF"/>
    <property type="match status" value="1"/>
</dbReference>
<dbReference type="SUPFAM" id="SSF55073">
    <property type="entry name" value="Nucleotide cyclase"/>
    <property type="match status" value="1"/>
</dbReference>
<gene>
    <name evidence="6" type="ORF">HNQ70_003172</name>
</gene>
<dbReference type="GO" id="GO:1902201">
    <property type="term" value="P:negative regulation of bacterial-type flagellum-dependent cell motility"/>
    <property type="evidence" value="ECO:0007669"/>
    <property type="project" value="TreeGrafter"/>
</dbReference>
<dbReference type="EMBL" id="JACHGB010000006">
    <property type="protein sequence ID" value="MBB5273144.1"/>
    <property type="molecule type" value="Genomic_DNA"/>
</dbReference>
<feature type="transmembrane region" description="Helical" evidence="4">
    <location>
        <begin position="232"/>
        <end position="250"/>
    </location>
</feature>
<comment type="caution">
    <text evidence="6">The sequence shown here is derived from an EMBL/GenBank/DDBJ whole genome shotgun (WGS) entry which is preliminary data.</text>
</comment>
<evidence type="ECO:0000313" key="6">
    <source>
        <dbReference type="EMBL" id="MBB5273144.1"/>
    </source>
</evidence>
<keyword evidence="4" id="KW-0812">Transmembrane</keyword>
<dbReference type="Gene3D" id="2.60.40.2380">
    <property type="match status" value="1"/>
</dbReference>
<dbReference type="InterPro" id="IPR011623">
    <property type="entry name" value="7TMR_DISM_rcpt_extracell_dom1"/>
</dbReference>
<dbReference type="CDD" id="cd01949">
    <property type="entry name" value="GGDEF"/>
    <property type="match status" value="1"/>
</dbReference>
<accession>A0A7W8HJC7</accession>
<evidence type="ECO:0000256" key="2">
    <source>
        <dbReference type="ARBA" id="ARBA00034247"/>
    </source>
</evidence>
<comment type="catalytic activity">
    <reaction evidence="2">
        <text>2 GTP = 3',3'-c-di-GMP + 2 diphosphate</text>
        <dbReference type="Rhea" id="RHEA:24898"/>
        <dbReference type="ChEBI" id="CHEBI:33019"/>
        <dbReference type="ChEBI" id="CHEBI:37565"/>
        <dbReference type="ChEBI" id="CHEBI:58805"/>
        <dbReference type="EC" id="2.7.7.65"/>
    </reaction>
</comment>
<dbReference type="InterPro" id="IPR029787">
    <property type="entry name" value="Nucleotide_cyclase"/>
</dbReference>
<evidence type="ECO:0000313" key="7">
    <source>
        <dbReference type="Proteomes" id="UP000532440"/>
    </source>
</evidence>
<reference evidence="6 7" key="1">
    <citation type="submission" date="2020-08" db="EMBL/GenBank/DDBJ databases">
        <title>Genomic Encyclopedia of Type Strains, Phase IV (KMG-IV): sequencing the most valuable type-strain genomes for metagenomic binning, comparative biology and taxonomic classification.</title>
        <authorList>
            <person name="Goeker M."/>
        </authorList>
    </citation>
    <scope>NUCLEOTIDE SEQUENCE [LARGE SCALE GENOMIC DNA]</scope>
    <source>
        <strain evidence="6 7">DSM 29781</strain>
    </source>
</reference>
<keyword evidence="4" id="KW-1133">Transmembrane helix</keyword>
<feature type="region of interest" description="Disordered" evidence="3">
    <location>
        <begin position="517"/>
        <end position="538"/>
    </location>
</feature>
<evidence type="ECO:0000256" key="3">
    <source>
        <dbReference type="SAM" id="MobiDB-lite"/>
    </source>
</evidence>
<dbReference type="GO" id="GO:0005886">
    <property type="term" value="C:plasma membrane"/>
    <property type="evidence" value="ECO:0007669"/>
    <property type="project" value="TreeGrafter"/>
</dbReference>
<feature type="domain" description="GGDEF" evidence="5">
    <location>
        <begin position="389"/>
        <end position="522"/>
    </location>
</feature>
<dbReference type="InterPro" id="IPR000160">
    <property type="entry name" value="GGDEF_dom"/>
</dbReference>
<feature type="transmembrane region" description="Helical" evidence="4">
    <location>
        <begin position="289"/>
        <end position="308"/>
    </location>
</feature>
<dbReference type="Pfam" id="PF07695">
    <property type="entry name" value="7TMR-DISM_7TM"/>
    <property type="match status" value="1"/>
</dbReference>
<dbReference type="SMART" id="SM00267">
    <property type="entry name" value="GGDEF"/>
    <property type="match status" value="1"/>
</dbReference>
<feature type="transmembrane region" description="Helical" evidence="4">
    <location>
        <begin position="157"/>
        <end position="179"/>
    </location>
</feature>
<protein>
    <recommendedName>
        <fullName evidence="1">diguanylate cyclase</fullName>
        <ecNumber evidence="1">2.7.7.65</ecNumber>
    </recommendedName>
</protein>
<feature type="transmembrane region" description="Helical" evidence="4">
    <location>
        <begin position="199"/>
        <end position="220"/>
    </location>
</feature>
<evidence type="ECO:0000256" key="4">
    <source>
        <dbReference type="SAM" id="Phobius"/>
    </source>
</evidence>
<feature type="transmembrane region" description="Helical" evidence="4">
    <location>
        <begin position="314"/>
        <end position="335"/>
    </location>
</feature>
<dbReference type="FunFam" id="3.30.70.270:FF:000001">
    <property type="entry name" value="Diguanylate cyclase domain protein"/>
    <property type="match status" value="1"/>
</dbReference>
<dbReference type="EC" id="2.7.7.65" evidence="1"/>
<evidence type="ECO:0000259" key="5">
    <source>
        <dbReference type="PROSITE" id="PS50887"/>
    </source>
</evidence>
<feature type="compositionally biased region" description="Gly residues" evidence="3">
    <location>
        <begin position="522"/>
        <end position="531"/>
    </location>
</feature>
<dbReference type="InterPro" id="IPR011622">
    <property type="entry name" value="7TMR_DISM_rcpt_extracell_dom2"/>
</dbReference>
<dbReference type="InterPro" id="IPR050469">
    <property type="entry name" value="Diguanylate_Cyclase"/>
</dbReference>
<dbReference type="Gene3D" id="3.30.70.270">
    <property type="match status" value="1"/>
</dbReference>
<dbReference type="PROSITE" id="PS50887">
    <property type="entry name" value="GGDEF"/>
    <property type="match status" value="1"/>
</dbReference>
<feature type="transmembrane region" description="Helical" evidence="4">
    <location>
        <begin position="256"/>
        <end position="277"/>
    </location>
</feature>
<proteinExistence type="predicted"/>